<name>A0A7Z7IDD8_9BURK</name>
<dbReference type="Pfam" id="PF11533">
    <property type="entry name" value="AtzH-like"/>
    <property type="match status" value="1"/>
</dbReference>
<dbReference type="EMBL" id="OCSU01000003">
    <property type="protein sequence ID" value="SOE88659.1"/>
    <property type="molecule type" value="Genomic_DNA"/>
</dbReference>
<dbReference type="NCBIfam" id="NF033625">
    <property type="entry name" value="HpxZ"/>
    <property type="match status" value="1"/>
</dbReference>
<dbReference type="InterPro" id="IPR024507">
    <property type="entry name" value="AtzH-like"/>
</dbReference>
<comment type="caution">
    <text evidence="1">The sequence shown here is derived from an EMBL/GenBank/DDBJ whole genome shotgun (WGS) entry which is preliminary data.</text>
</comment>
<proteinExistence type="predicted"/>
<dbReference type="RefSeq" id="WP_097190808.1">
    <property type="nucleotide sequence ID" value="NZ_OCSU01000003.1"/>
</dbReference>
<gene>
    <name evidence="1" type="ORF">SAMN05446927_7279</name>
</gene>
<evidence type="ECO:0000313" key="1">
    <source>
        <dbReference type="EMBL" id="SOE88659.1"/>
    </source>
</evidence>
<reference evidence="1 2" key="1">
    <citation type="submission" date="2017-09" db="EMBL/GenBank/DDBJ databases">
        <authorList>
            <person name="Varghese N."/>
            <person name="Submissions S."/>
        </authorList>
    </citation>
    <scope>NUCLEOTIDE SEQUENCE [LARGE SCALE GENOMIC DNA]</scope>
    <source>
        <strain evidence="1 2">OK806</strain>
    </source>
</reference>
<evidence type="ECO:0008006" key="3">
    <source>
        <dbReference type="Google" id="ProtNLM"/>
    </source>
</evidence>
<dbReference type="SUPFAM" id="SSF54427">
    <property type="entry name" value="NTF2-like"/>
    <property type="match status" value="1"/>
</dbReference>
<dbReference type="AlphaFoldDB" id="A0A7Z7IDD8"/>
<dbReference type="InterPro" id="IPR032710">
    <property type="entry name" value="NTF2-like_dom_sf"/>
</dbReference>
<keyword evidence="2" id="KW-1185">Reference proteome</keyword>
<sequence length="127" mass="14317">MNEINRPDVLAEVNTAFDAYEEALVTNDVARLDELFFDSPHTLRYGATENLYGYEAIRAFRAARPGTALARTITARVVTSYGDAFAVANIEFRRDGAPRVGRQSQTWMKTAEGWRVVSAHVSWMETR</sequence>
<protein>
    <recommendedName>
        <fullName evidence="3">Oxalurate catabolism protein HpxZ</fullName>
    </recommendedName>
</protein>
<evidence type="ECO:0000313" key="2">
    <source>
        <dbReference type="Proteomes" id="UP000219522"/>
    </source>
</evidence>
<dbReference type="Proteomes" id="UP000219522">
    <property type="component" value="Unassembled WGS sequence"/>
</dbReference>
<dbReference type="Gene3D" id="3.10.450.50">
    <property type="match status" value="1"/>
</dbReference>
<accession>A0A7Z7IDD8</accession>
<organism evidence="1 2">
    <name type="scientific">Caballeronia arationis</name>
    <dbReference type="NCBI Taxonomy" id="1777142"/>
    <lineage>
        <taxon>Bacteria</taxon>
        <taxon>Pseudomonadati</taxon>
        <taxon>Pseudomonadota</taxon>
        <taxon>Betaproteobacteria</taxon>
        <taxon>Burkholderiales</taxon>
        <taxon>Burkholderiaceae</taxon>
        <taxon>Caballeronia</taxon>
    </lineage>
</organism>